<dbReference type="InterPro" id="IPR000961">
    <property type="entry name" value="AGC-kinase_C"/>
</dbReference>
<feature type="active site" description="Proton acceptor" evidence="13">
    <location>
        <position position="460"/>
    </location>
</feature>
<dbReference type="Gene3D" id="1.10.510.10">
    <property type="entry name" value="Transferase(Phosphotransferase) domain 1"/>
    <property type="match status" value="2"/>
</dbReference>
<dbReference type="PROSITE" id="PS50011">
    <property type="entry name" value="PROTEIN_KINASE_DOM"/>
    <property type="match status" value="2"/>
</dbReference>
<evidence type="ECO:0000256" key="16">
    <source>
        <dbReference type="SAM" id="MobiDB-lite"/>
    </source>
</evidence>
<keyword evidence="19" id="KW-1185">Reference proteome</keyword>
<sequence length="813" mass="92006">MQKMKTLEHTIGERNVLEHIRKSPFLVNLNYAFQSESKLHLIMDYVNGGELFTHLCSRGHFDFESTRFYVAELVIALEALHKQKIVYRDLKLENVMLDGEGHVVLTDFGLSKEFTDPDVELHRANSYCGTIEYMAPEVVQRTAEGYTEVVDWWSLGVMAFELLTGCSPFTVEGAKNSSREIAERILSKKVPFPRNFNPVAKDFVSRLVEKDAKKRLGANGVQDIKAHKFFKGIDWGKMVKKELVPPIQPKMAHQLDVSNFAEEFTRQTPVYSPAESPDTSAKKLFRGYSYVSPSVMLSNNNVIGSEYLSELDATTNEIAALNMQKFGEDQHSAFFRKYFLDMTEEGYLGRGSFSVCRRCTRKDDNAEFAVKIVSVRFAGQANREAQILEICKDHRNIVKLIEVMSDKFHIYLVLELLKGPELLTRIRQAEKFTEAEAARIMRKLVSAVKFLHNKGAVHRDLKPENILFESHDPQADLRLVDFGFARLLPTAGNALNTPCFTLPYAAPEVLHRKGSVEWFRCDNDMLPQYNEQCDLWSLGVILFTMLSGNVPFHAKTKYESATDIMNRIRRAQFSFEEPEWADVSNEAKQLISGLLTVDPTKRFSVSQVAEHAWLQKGQTLETPLQTPTILNSTADYYSTRDVFIGHTFNETLNAFLTANREGFHLMEVTAAPMLVRRRGKKRKSTESEDSDMLHPSPNKRESRSSLSDDSASSSGAHRKRKLFPVPEEASSADETPKVTRKVGAPQTLRPDSLDFGNPLMEYREPKPSTLRQTRETVAGASPRHNGDAVDADVEMGTETESEHQSRSTPGSTE</sequence>
<dbReference type="InterPro" id="IPR016239">
    <property type="entry name" value="Ribosomal_S6_kinase_II"/>
</dbReference>
<dbReference type="WBParaSite" id="PSAMB.scaffold4818size13453.g25294.t1">
    <property type="protein sequence ID" value="PSAMB.scaffold4818size13453.g25294.t1"/>
    <property type="gene ID" value="PSAMB.scaffold4818size13453.g25294"/>
</dbReference>
<feature type="compositionally biased region" description="Low complexity" evidence="16">
    <location>
        <begin position="704"/>
        <end position="714"/>
    </location>
</feature>
<reference evidence="20" key="1">
    <citation type="submission" date="2022-11" db="UniProtKB">
        <authorList>
            <consortium name="WormBaseParasite"/>
        </authorList>
    </citation>
    <scope>IDENTIFICATION</scope>
</reference>
<dbReference type="EC" id="2.7.11.1" evidence="12"/>
<comment type="cofactor">
    <cofactor evidence="1 12">
        <name>Mg(2+)</name>
        <dbReference type="ChEBI" id="CHEBI:18420"/>
    </cofactor>
</comment>
<organism evidence="19 20">
    <name type="scientific">Plectus sambesii</name>
    <dbReference type="NCBI Taxonomy" id="2011161"/>
    <lineage>
        <taxon>Eukaryota</taxon>
        <taxon>Metazoa</taxon>
        <taxon>Ecdysozoa</taxon>
        <taxon>Nematoda</taxon>
        <taxon>Chromadorea</taxon>
        <taxon>Plectida</taxon>
        <taxon>Plectina</taxon>
        <taxon>Plectoidea</taxon>
        <taxon>Plectidae</taxon>
        <taxon>Plectus</taxon>
    </lineage>
</organism>
<dbReference type="InterPro" id="IPR017441">
    <property type="entry name" value="Protein_kinase_ATP_BS"/>
</dbReference>
<dbReference type="PIRSF" id="PIRSF000606">
    <property type="entry name" value="Ribsml_S6_kin_2"/>
    <property type="match status" value="1"/>
</dbReference>
<evidence type="ECO:0000256" key="3">
    <source>
        <dbReference type="ARBA" id="ARBA00022527"/>
    </source>
</evidence>
<evidence type="ECO:0000259" key="17">
    <source>
        <dbReference type="PROSITE" id="PS50011"/>
    </source>
</evidence>
<evidence type="ECO:0000256" key="2">
    <source>
        <dbReference type="ARBA" id="ARBA00009804"/>
    </source>
</evidence>
<dbReference type="Gene3D" id="3.30.200.20">
    <property type="entry name" value="Phosphorylase Kinase, domain 1"/>
    <property type="match status" value="2"/>
</dbReference>
<evidence type="ECO:0000256" key="10">
    <source>
        <dbReference type="ARBA" id="ARBA00047899"/>
    </source>
</evidence>
<feature type="domain" description="Protein kinase" evidence="17">
    <location>
        <begin position="1"/>
        <end position="230"/>
    </location>
</feature>
<dbReference type="InterPro" id="IPR008271">
    <property type="entry name" value="Ser/Thr_kinase_AS"/>
</dbReference>
<dbReference type="InterPro" id="IPR011009">
    <property type="entry name" value="Kinase-like_dom_sf"/>
</dbReference>
<dbReference type="PROSITE" id="PS51285">
    <property type="entry name" value="AGC_KINASE_CTER"/>
    <property type="match status" value="1"/>
</dbReference>
<keyword evidence="7 12" id="KW-0547">Nucleotide-binding</keyword>
<feature type="binding site" evidence="14">
    <location>
        <begin position="348"/>
        <end position="356"/>
    </location>
    <ligand>
        <name>ATP</name>
        <dbReference type="ChEBI" id="CHEBI:30616"/>
    </ligand>
</feature>
<dbReference type="AlphaFoldDB" id="A0A914WTM4"/>
<feature type="region of interest" description="Disordered" evidence="16">
    <location>
        <begin position="676"/>
        <end position="813"/>
    </location>
</feature>
<dbReference type="PROSITE" id="PS00107">
    <property type="entry name" value="PROTEIN_KINASE_ATP"/>
    <property type="match status" value="1"/>
</dbReference>
<dbReference type="GO" id="GO:0035556">
    <property type="term" value="P:intracellular signal transduction"/>
    <property type="evidence" value="ECO:0007669"/>
    <property type="project" value="InterPro"/>
</dbReference>
<evidence type="ECO:0000256" key="6">
    <source>
        <dbReference type="ARBA" id="ARBA00022737"/>
    </source>
</evidence>
<evidence type="ECO:0000256" key="5">
    <source>
        <dbReference type="ARBA" id="ARBA00022679"/>
    </source>
</evidence>
<dbReference type="SMART" id="SM00220">
    <property type="entry name" value="S_TKc"/>
    <property type="match status" value="2"/>
</dbReference>
<evidence type="ECO:0000256" key="9">
    <source>
        <dbReference type="ARBA" id="ARBA00022840"/>
    </source>
</evidence>
<evidence type="ECO:0000256" key="14">
    <source>
        <dbReference type="PIRSR" id="PIRSR000606-51"/>
    </source>
</evidence>
<dbReference type="SMART" id="SM00133">
    <property type="entry name" value="S_TK_X"/>
    <property type="match status" value="1"/>
</dbReference>
<keyword evidence="3 12" id="KW-0723">Serine/threonine-protein kinase</keyword>
<dbReference type="PANTHER" id="PTHR24351">
    <property type="entry name" value="RIBOSOMAL PROTEIN S6 KINASE"/>
    <property type="match status" value="1"/>
</dbReference>
<keyword evidence="9 12" id="KW-0067">ATP-binding</keyword>
<evidence type="ECO:0000313" key="20">
    <source>
        <dbReference type="WBParaSite" id="PSAMB.scaffold4818size13453.g25294.t1"/>
    </source>
</evidence>
<keyword evidence="5 12" id="KW-0808">Transferase</keyword>
<dbReference type="GO" id="GO:0000287">
    <property type="term" value="F:magnesium ion binding"/>
    <property type="evidence" value="ECO:0007669"/>
    <property type="project" value="InterPro"/>
</dbReference>
<dbReference type="PROSITE" id="PS00108">
    <property type="entry name" value="PROTEIN_KINASE_ST"/>
    <property type="match status" value="1"/>
</dbReference>
<evidence type="ECO:0000256" key="13">
    <source>
        <dbReference type="PIRSR" id="PIRSR000606-50"/>
    </source>
</evidence>
<evidence type="ECO:0000256" key="15">
    <source>
        <dbReference type="PROSITE-ProRule" id="PRU10141"/>
    </source>
</evidence>
<feature type="domain" description="Protein kinase" evidence="17">
    <location>
        <begin position="342"/>
        <end position="614"/>
    </location>
</feature>
<accession>A0A914WTM4</accession>
<dbReference type="Pfam" id="PF00433">
    <property type="entry name" value="Pkinase_C"/>
    <property type="match status" value="1"/>
</dbReference>
<proteinExistence type="inferred from homology"/>
<dbReference type="FunFam" id="1.10.510.10:FF:000157">
    <property type="entry name" value="Ribosomal protein S6 kinase"/>
    <property type="match status" value="1"/>
</dbReference>
<comment type="similarity">
    <text evidence="2 12">Belongs to the protein kinase superfamily. AGC Ser/Thr protein kinase family. S6 kinase subfamily.</text>
</comment>
<protein>
    <recommendedName>
        <fullName evidence="12">Ribosomal protein S6 kinase</fullName>
        <ecNumber evidence="12">2.7.11.1</ecNumber>
    </recommendedName>
</protein>
<keyword evidence="4" id="KW-0597">Phosphoprotein</keyword>
<evidence type="ECO:0000313" key="19">
    <source>
        <dbReference type="Proteomes" id="UP000887566"/>
    </source>
</evidence>
<dbReference type="FunFam" id="1.10.510.10:FF:000109">
    <property type="entry name" value="Ribosomal protein S6 kinase"/>
    <property type="match status" value="1"/>
</dbReference>
<dbReference type="InterPro" id="IPR000719">
    <property type="entry name" value="Prot_kinase_dom"/>
</dbReference>
<dbReference type="Proteomes" id="UP000887566">
    <property type="component" value="Unplaced"/>
</dbReference>
<feature type="binding site" evidence="14 15">
    <location>
        <position position="371"/>
    </location>
    <ligand>
        <name>ATP</name>
        <dbReference type="ChEBI" id="CHEBI:30616"/>
    </ligand>
</feature>
<feature type="compositionally biased region" description="Acidic residues" evidence="16">
    <location>
        <begin position="789"/>
        <end position="799"/>
    </location>
</feature>
<evidence type="ECO:0000256" key="8">
    <source>
        <dbReference type="ARBA" id="ARBA00022777"/>
    </source>
</evidence>
<evidence type="ECO:0000256" key="4">
    <source>
        <dbReference type="ARBA" id="ARBA00022553"/>
    </source>
</evidence>
<evidence type="ECO:0000256" key="12">
    <source>
        <dbReference type="PIRNR" id="PIRNR000606"/>
    </source>
</evidence>
<dbReference type="SUPFAM" id="SSF56112">
    <property type="entry name" value="Protein kinase-like (PK-like)"/>
    <property type="match status" value="2"/>
</dbReference>
<evidence type="ECO:0000259" key="18">
    <source>
        <dbReference type="PROSITE" id="PS51285"/>
    </source>
</evidence>
<evidence type="ECO:0000256" key="7">
    <source>
        <dbReference type="ARBA" id="ARBA00022741"/>
    </source>
</evidence>
<evidence type="ECO:0000256" key="11">
    <source>
        <dbReference type="ARBA" id="ARBA00048679"/>
    </source>
</evidence>
<comment type="catalytic activity">
    <reaction evidence="11 12">
        <text>L-seryl-[protein] + ATP = O-phospho-L-seryl-[protein] + ADP + H(+)</text>
        <dbReference type="Rhea" id="RHEA:17989"/>
        <dbReference type="Rhea" id="RHEA-COMP:9863"/>
        <dbReference type="Rhea" id="RHEA-COMP:11604"/>
        <dbReference type="ChEBI" id="CHEBI:15378"/>
        <dbReference type="ChEBI" id="CHEBI:29999"/>
        <dbReference type="ChEBI" id="CHEBI:30616"/>
        <dbReference type="ChEBI" id="CHEBI:83421"/>
        <dbReference type="ChEBI" id="CHEBI:456216"/>
        <dbReference type="EC" id="2.7.11.1"/>
    </reaction>
</comment>
<keyword evidence="6" id="KW-0677">Repeat</keyword>
<name>A0A914WTM4_9BILA</name>
<dbReference type="InterPro" id="IPR017892">
    <property type="entry name" value="Pkinase_C"/>
</dbReference>
<comment type="catalytic activity">
    <reaction evidence="10 12">
        <text>L-threonyl-[protein] + ATP = O-phospho-L-threonyl-[protein] + ADP + H(+)</text>
        <dbReference type="Rhea" id="RHEA:46608"/>
        <dbReference type="Rhea" id="RHEA-COMP:11060"/>
        <dbReference type="Rhea" id="RHEA-COMP:11605"/>
        <dbReference type="ChEBI" id="CHEBI:15378"/>
        <dbReference type="ChEBI" id="CHEBI:30013"/>
        <dbReference type="ChEBI" id="CHEBI:30616"/>
        <dbReference type="ChEBI" id="CHEBI:61977"/>
        <dbReference type="ChEBI" id="CHEBI:456216"/>
        <dbReference type="EC" id="2.7.11.1"/>
    </reaction>
</comment>
<keyword evidence="8 12" id="KW-0418">Kinase</keyword>
<evidence type="ECO:0000256" key="1">
    <source>
        <dbReference type="ARBA" id="ARBA00001946"/>
    </source>
</evidence>
<dbReference type="Pfam" id="PF00069">
    <property type="entry name" value="Pkinase"/>
    <property type="match status" value="2"/>
</dbReference>
<dbReference type="GO" id="GO:0005524">
    <property type="term" value="F:ATP binding"/>
    <property type="evidence" value="ECO:0007669"/>
    <property type="project" value="UniProtKB-UniRule"/>
</dbReference>
<feature type="domain" description="AGC-kinase C-terminal" evidence="18">
    <location>
        <begin position="231"/>
        <end position="300"/>
    </location>
</feature>
<dbReference type="GO" id="GO:0004674">
    <property type="term" value="F:protein serine/threonine kinase activity"/>
    <property type="evidence" value="ECO:0007669"/>
    <property type="project" value="UniProtKB-KW"/>
</dbReference>
<feature type="active site" description="Proton acceptor" evidence="13">
    <location>
        <position position="89"/>
    </location>
</feature>